<sequence length="68" mass="8211">MEKADYDNLNFRYFSNPMDFMLMGLFEWRDKTESDQLTATFGKLQKALTAIERQHYLCQVEYLNLLYT</sequence>
<comment type="caution">
    <text evidence="1">The sequence shown here is derived from an EMBL/GenBank/DDBJ whole genome shotgun (WGS) entry which is preliminary data.</text>
</comment>
<dbReference type="EMBL" id="UYJE01005975">
    <property type="protein sequence ID" value="VDI42057.1"/>
    <property type="molecule type" value="Genomic_DNA"/>
</dbReference>
<keyword evidence="2" id="KW-1185">Reference proteome</keyword>
<dbReference type="Proteomes" id="UP000596742">
    <property type="component" value="Unassembled WGS sequence"/>
</dbReference>
<gene>
    <name evidence="1" type="ORF">MGAL_10B072507</name>
</gene>
<protein>
    <submittedName>
        <fullName evidence="1">Uncharacterized protein</fullName>
    </submittedName>
</protein>
<organism evidence="1 2">
    <name type="scientific">Mytilus galloprovincialis</name>
    <name type="common">Mediterranean mussel</name>
    <dbReference type="NCBI Taxonomy" id="29158"/>
    <lineage>
        <taxon>Eukaryota</taxon>
        <taxon>Metazoa</taxon>
        <taxon>Spiralia</taxon>
        <taxon>Lophotrochozoa</taxon>
        <taxon>Mollusca</taxon>
        <taxon>Bivalvia</taxon>
        <taxon>Autobranchia</taxon>
        <taxon>Pteriomorphia</taxon>
        <taxon>Mytilida</taxon>
        <taxon>Mytiloidea</taxon>
        <taxon>Mytilidae</taxon>
        <taxon>Mytilinae</taxon>
        <taxon>Mytilus</taxon>
    </lineage>
</organism>
<name>A0A8B6F0T4_MYTGA</name>
<evidence type="ECO:0000313" key="1">
    <source>
        <dbReference type="EMBL" id="VDI42057.1"/>
    </source>
</evidence>
<accession>A0A8B6F0T4</accession>
<evidence type="ECO:0000313" key="2">
    <source>
        <dbReference type="Proteomes" id="UP000596742"/>
    </source>
</evidence>
<dbReference type="AlphaFoldDB" id="A0A8B6F0T4"/>
<proteinExistence type="predicted"/>
<reference evidence="1" key="1">
    <citation type="submission" date="2018-11" db="EMBL/GenBank/DDBJ databases">
        <authorList>
            <person name="Alioto T."/>
            <person name="Alioto T."/>
        </authorList>
    </citation>
    <scope>NUCLEOTIDE SEQUENCE</scope>
</reference>